<dbReference type="Pfam" id="PF12796">
    <property type="entry name" value="Ank_2"/>
    <property type="match status" value="3"/>
</dbReference>
<dbReference type="PROSITE" id="PS50088">
    <property type="entry name" value="ANK_REPEAT"/>
    <property type="match status" value="4"/>
</dbReference>
<proteinExistence type="predicted"/>
<keyword evidence="1" id="KW-0677">Repeat</keyword>
<feature type="repeat" description="ANK" evidence="3">
    <location>
        <begin position="212"/>
        <end position="244"/>
    </location>
</feature>
<feature type="repeat" description="ANK" evidence="3">
    <location>
        <begin position="179"/>
        <end position="211"/>
    </location>
</feature>
<feature type="repeat" description="ANK" evidence="3">
    <location>
        <begin position="145"/>
        <end position="172"/>
    </location>
</feature>
<organism evidence="4 5">
    <name type="scientific">Taenia crassiceps</name>
    <dbReference type="NCBI Taxonomy" id="6207"/>
    <lineage>
        <taxon>Eukaryota</taxon>
        <taxon>Metazoa</taxon>
        <taxon>Spiralia</taxon>
        <taxon>Lophotrochozoa</taxon>
        <taxon>Platyhelminthes</taxon>
        <taxon>Cestoda</taxon>
        <taxon>Eucestoda</taxon>
        <taxon>Cyclophyllidea</taxon>
        <taxon>Taeniidae</taxon>
        <taxon>Taenia</taxon>
    </lineage>
</organism>
<keyword evidence="5" id="KW-1185">Reference proteome</keyword>
<evidence type="ECO:0000313" key="5">
    <source>
        <dbReference type="Proteomes" id="UP001651158"/>
    </source>
</evidence>
<evidence type="ECO:0000256" key="2">
    <source>
        <dbReference type="ARBA" id="ARBA00023043"/>
    </source>
</evidence>
<comment type="caution">
    <text evidence="4">The sequence shown here is derived from an EMBL/GenBank/DDBJ whole genome shotgun (WGS) entry which is preliminary data.</text>
</comment>
<name>A0ABR4QIC4_9CEST</name>
<dbReference type="PANTHER" id="PTHR23206:SF7">
    <property type="entry name" value="PROTEIN KINASE DOMAIN-CONTAINING PROTEIN"/>
    <property type="match status" value="1"/>
</dbReference>
<dbReference type="InterPro" id="IPR051631">
    <property type="entry name" value="Ankyrin-KH/SAM_domain"/>
</dbReference>
<keyword evidence="2 3" id="KW-0040">ANK repeat</keyword>
<dbReference type="SMART" id="SM00248">
    <property type="entry name" value="ANK"/>
    <property type="match status" value="8"/>
</dbReference>
<dbReference type="PANTHER" id="PTHR23206">
    <property type="entry name" value="MASK PROTEIN"/>
    <property type="match status" value="1"/>
</dbReference>
<gene>
    <name evidence="4" type="ORF">TcWFU_007470</name>
</gene>
<dbReference type="Gene3D" id="1.25.40.20">
    <property type="entry name" value="Ankyrin repeat-containing domain"/>
    <property type="match status" value="2"/>
</dbReference>
<evidence type="ECO:0000256" key="1">
    <source>
        <dbReference type="ARBA" id="ARBA00022737"/>
    </source>
</evidence>
<reference evidence="4 5" key="1">
    <citation type="journal article" date="2022" name="Front. Cell. Infect. Microbiol.">
        <title>The Genomes of Two Strains of Taenia crassiceps the Animal Model for the Study of Human Cysticercosis.</title>
        <authorList>
            <person name="Bobes R.J."/>
            <person name="Estrada K."/>
            <person name="Rios-Valencia D.G."/>
            <person name="Calderon-Gallegos A."/>
            <person name="de la Torre P."/>
            <person name="Carrero J.C."/>
            <person name="Sanchez-Flores A."/>
            <person name="Laclette J.P."/>
        </authorList>
    </citation>
    <scope>NUCLEOTIDE SEQUENCE [LARGE SCALE GENOMIC DNA]</scope>
    <source>
        <strain evidence="4">WFUcys</strain>
    </source>
</reference>
<accession>A0ABR4QIC4</accession>
<dbReference type="InterPro" id="IPR036770">
    <property type="entry name" value="Ankyrin_rpt-contain_sf"/>
</dbReference>
<dbReference type="SUPFAM" id="SSF48403">
    <property type="entry name" value="Ankyrin repeat"/>
    <property type="match status" value="1"/>
</dbReference>
<feature type="repeat" description="ANK" evidence="3">
    <location>
        <begin position="278"/>
        <end position="310"/>
    </location>
</feature>
<dbReference type="Proteomes" id="UP001651158">
    <property type="component" value="Unassembled WGS sequence"/>
</dbReference>
<protein>
    <submittedName>
        <fullName evidence="4">Ankyrin repeat and KH domain-containing protein 1</fullName>
    </submittedName>
</protein>
<evidence type="ECO:0000256" key="3">
    <source>
        <dbReference type="PROSITE-ProRule" id="PRU00023"/>
    </source>
</evidence>
<sequence>MTTFNYKALIFGALKGGLHSPLDYASVEMTDSHCGSSKDEGKTGTGSLTLSQAIRANNLTKVKQALRKGADPNAFGNDDTTTPLIEAAIRGFSEVMEALLLHGASTFPTDVLNNTALHWATANCHMNCVVLLLKYGCYKKGLNSSFRTPLMQAAFYGHDKIAQYLIDRGAEIGWPMAGHNESALTIACERGNATIARILLRAGESSRNRDRELHIALTKAASGGHPKVVKLLLDQGAEVNRYEDSVDAPIFAAICGGNLDIVKLLIAYHANIEERNKVGYTPLMLAAQKGAGDMVTELLDVGANIDAIASNGSETALSIARTYDRSDVEEMLLSALAERDALRIGHGYVEATPF</sequence>
<dbReference type="InterPro" id="IPR002110">
    <property type="entry name" value="Ankyrin_rpt"/>
</dbReference>
<evidence type="ECO:0000313" key="4">
    <source>
        <dbReference type="EMBL" id="KAL5109209.1"/>
    </source>
</evidence>
<dbReference type="EMBL" id="JAKROA010000003">
    <property type="protein sequence ID" value="KAL5109209.1"/>
    <property type="molecule type" value="Genomic_DNA"/>
</dbReference>
<dbReference type="PROSITE" id="PS50297">
    <property type="entry name" value="ANK_REP_REGION"/>
    <property type="match status" value="3"/>
</dbReference>